<keyword evidence="6" id="KW-0406">Ion transport</keyword>
<protein>
    <submittedName>
        <fullName evidence="9">Uncharacterized protein</fullName>
    </submittedName>
</protein>
<keyword evidence="3" id="KW-1003">Cell membrane</keyword>
<comment type="subcellular location">
    <subcellularLocation>
        <location evidence="1">Cell membrane</location>
        <topology evidence="1">Multi-pass membrane protein</topology>
    </subcellularLocation>
</comment>
<accession>A0ABR2VQB8</accession>
<feature type="transmembrane region" description="Helical" evidence="8">
    <location>
        <begin position="33"/>
        <end position="53"/>
    </location>
</feature>
<feature type="transmembrane region" description="Helical" evidence="8">
    <location>
        <begin position="59"/>
        <end position="77"/>
    </location>
</feature>
<evidence type="ECO:0000256" key="4">
    <source>
        <dbReference type="ARBA" id="ARBA00022692"/>
    </source>
</evidence>
<gene>
    <name evidence="9" type="ORF">K7432_014455</name>
</gene>
<dbReference type="Pfam" id="PF25539">
    <property type="entry name" value="Bestrophin_2"/>
    <property type="match status" value="1"/>
</dbReference>
<evidence type="ECO:0000256" key="6">
    <source>
        <dbReference type="ARBA" id="ARBA00023065"/>
    </source>
</evidence>
<dbReference type="EMBL" id="JASJQH010008520">
    <property type="protein sequence ID" value="KAK9688294.1"/>
    <property type="molecule type" value="Genomic_DNA"/>
</dbReference>
<evidence type="ECO:0000256" key="1">
    <source>
        <dbReference type="ARBA" id="ARBA00004651"/>
    </source>
</evidence>
<keyword evidence="7 8" id="KW-0472">Membrane</keyword>
<evidence type="ECO:0000256" key="2">
    <source>
        <dbReference type="ARBA" id="ARBA00022448"/>
    </source>
</evidence>
<organism evidence="9 10">
    <name type="scientific">Basidiobolus ranarum</name>
    <dbReference type="NCBI Taxonomy" id="34480"/>
    <lineage>
        <taxon>Eukaryota</taxon>
        <taxon>Fungi</taxon>
        <taxon>Fungi incertae sedis</taxon>
        <taxon>Zoopagomycota</taxon>
        <taxon>Entomophthoromycotina</taxon>
        <taxon>Basidiobolomycetes</taxon>
        <taxon>Basidiobolales</taxon>
        <taxon>Basidiobolaceae</taxon>
        <taxon>Basidiobolus</taxon>
    </lineage>
</organism>
<dbReference type="Proteomes" id="UP001479436">
    <property type="component" value="Unassembled WGS sequence"/>
</dbReference>
<keyword evidence="5 8" id="KW-1133">Transmembrane helix</keyword>
<keyword evidence="2" id="KW-0813">Transport</keyword>
<dbReference type="InterPro" id="IPR044669">
    <property type="entry name" value="YneE/VCCN1/2-like"/>
</dbReference>
<proteinExistence type="predicted"/>
<sequence>MLRQFTKEYNMPPLYEQRWPFALRLKKSIIPRIILKVISLATFTIAICAIDTYVGNVGMGSQLITILGMVTSLLLVFRTNTAYDRYWEGRRLWSTQMVNLRNLTRLIWINVNEKAPQDHKLKQTAVNLLISFAYATKHYLREEYDYTDITPQMVPFLRSQSRYRTPTSIVNQREQSLLRPIVPPHESNTAGSNLPLEITIHLTAFIQNQKDAGNIDAPLFTLLTNGVTNLVDCLTGFERILRTPIPVAYSIHLSQTVWFYLLMLPFQLVDSLGWVSIVVVSLASFTLFGILAIGGELENPFGYDWNDLPLDGLCDIAKREMTAIISVPAPSIDSWLLDEPMSPISPKGALTLDIPPHYQTEACQRNFAHGDSGAGVVDGE</sequence>
<dbReference type="PANTHER" id="PTHR33281">
    <property type="entry name" value="UPF0187 PROTEIN YNEE"/>
    <property type="match status" value="1"/>
</dbReference>
<comment type="caution">
    <text evidence="9">The sequence shown here is derived from an EMBL/GenBank/DDBJ whole genome shotgun (WGS) entry which is preliminary data.</text>
</comment>
<evidence type="ECO:0000313" key="10">
    <source>
        <dbReference type="Proteomes" id="UP001479436"/>
    </source>
</evidence>
<name>A0ABR2VQB8_9FUNG</name>
<feature type="transmembrane region" description="Helical" evidence="8">
    <location>
        <begin position="272"/>
        <end position="293"/>
    </location>
</feature>
<feature type="transmembrane region" description="Helical" evidence="8">
    <location>
        <begin position="247"/>
        <end position="266"/>
    </location>
</feature>
<reference evidence="9 10" key="1">
    <citation type="submission" date="2023-04" db="EMBL/GenBank/DDBJ databases">
        <title>Genome of Basidiobolus ranarum AG-B5.</title>
        <authorList>
            <person name="Stajich J.E."/>
            <person name="Carter-House D."/>
            <person name="Gryganskyi A."/>
        </authorList>
    </citation>
    <scope>NUCLEOTIDE SEQUENCE [LARGE SCALE GENOMIC DNA]</scope>
    <source>
        <strain evidence="9 10">AG-B5</strain>
    </source>
</reference>
<keyword evidence="4 8" id="KW-0812">Transmembrane</keyword>
<evidence type="ECO:0000256" key="3">
    <source>
        <dbReference type="ARBA" id="ARBA00022475"/>
    </source>
</evidence>
<evidence type="ECO:0000256" key="7">
    <source>
        <dbReference type="ARBA" id="ARBA00023136"/>
    </source>
</evidence>
<keyword evidence="10" id="KW-1185">Reference proteome</keyword>
<evidence type="ECO:0000313" key="9">
    <source>
        <dbReference type="EMBL" id="KAK9688294.1"/>
    </source>
</evidence>
<evidence type="ECO:0000256" key="5">
    <source>
        <dbReference type="ARBA" id="ARBA00022989"/>
    </source>
</evidence>
<evidence type="ECO:0000256" key="8">
    <source>
        <dbReference type="SAM" id="Phobius"/>
    </source>
</evidence>
<dbReference type="PANTHER" id="PTHR33281:SF19">
    <property type="entry name" value="VOLTAGE-DEPENDENT ANION CHANNEL-FORMING PROTEIN YNEE"/>
    <property type="match status" value="1"/>
</dbReference>